<proteinExistence type="predicted"/>
<reference evidence="2" key="1">
    <citation type="journal article" date="2011" name="Nature">
        <title>Genome sequence and analysis of the tuber crop potato.</title>
        <authorList>
            <consortium name="The Potato Genome Sequencing Consortium"/>
        </authorList>
    </citation>
    <scope>NUCLEOTIDE SEQUENCE [LARGE SCALE GENOMIC DNA]</scope>
    <source>
        <strain evidence="2">cv. DM1-3 516 R44</strain>
    </source>
</reference>
<dbReference type="HOGENOM" id="CLU_3072478_0_0_1"/>
<evidence type="ECO:0000313" key="2">
    <source>
        <dbReference type="Proteomes" id="UP000011115"/>
    </source>
</evidence>
<evidence type="ECO:0000313" key="1">
    <source>
        <dbReference type="EnsemblPlants" id="PGSC0003DMT400033134"/>
    </source>
</evidence>
<name>M1AYN7_SOLTU</name>
<organism evidence="1 2">
    <name type="scientific">Solanum tuberosum</name>
    <name type="common">Potato</name>
    <dbReference type="NCBI Taxonomy" id="4113"/>
    <lineage>
        <taxon>Eukaryota</taxon>
        <taxon>Viridiplantae</taxon>
        <taxon>Streptophyta</taxon>
        <taxon>Embryophyta</taxon>
        <taxon>Tracheophyta</taxon>
        <taxon>Spermatophyta</taxon>
        <taxon>Magnoliopsida</taxon>
        <taxon>eudicotyledons</taxon>
        <taxon>Gunneridae</taxon>
        <taxon>Pentapetalae</taxon>
        <taxon>asterids</taxon>
        <taxon>lamiids</taxon>
        <taxon>Solanales</taxon>
        <taxon>Solanaceae</taxon>
        <taxon>Solanoideae</taxon>
        <taxon>Solaneae</taxon>
        <taxon>Solanum</taxon>
    </lineage>
</organism>
<accession>M1AYN7</accession>
<protein>
    <submittedName>
        <fullName evidence="1">Uncharacterized protein</fullName>
    </submittedName>
</protein>
<dbReference type="Gramene" id="PGSC0003DMT400033134">
    <property type="protein sequence ID" value="PGSC0003DMT400033134"/>
    <property type="gene ID" value="PGSC0003DMG401012723"/>
</dbReference>
<dbReference type="PaxDb" id="4113-PGSC0003DMT400033134"/>
<dbReference type="InParanoid" id="M1AYN7"/>
<dbReference type="EnsemblPlants" id="PGSC0003DMT400033134">
    <property type="protein sequence ID" value="PGSC0003DMT400033134"/>
    <property type="gene ID" value="PGSC0003DMG401012723"/>
</dbReference>
<dbReference type="AlphaFoldDB" id="M1AYN7"/>
<sequence>MAELDNLTGLMKKKIRKIKGKKENGRTKDRTREMIAVPEYPSLETLHVQKLFL</sequence>
<dbReference type="Proteomes" id="UP000011115">
    <property type="component" value="Unassembled WGS sequence"/>
</dbReference>
<keyword evidence="2" id="KW-1185">Reference proteome</keyword>
<reference evidence="1" key="2">
    <citation type="submission" date="2015-06" db="UniProtKB">
        <authorList>
            <consortium name="EnsemblPlants"/>
        </authorList>
    </citation>
    <scope>IDENTIFICATION</scope>
    <source>
        <strain evidence="1">DM1-3 516 R44</strain>
    </source>
</reference>